<evidence type="ECO:0000313" key="3">
    <source>
        <dbReference type="EMBL" id="KAK7517319.1"/>
    </source>
</evidence>
<keyword evidence="4" id="KW-1185">Reference proteome</keyword>
<evidence type="ECO:0000256" key="2">
    <source>
        <dbReference type="SAM" id="Phobius"/>
    </source>
</evidence>
<feature type="transmembrane region" description="Helical" evidence="2">
    <location>
        <begin position="111"/>
        <end position="130"/>
    </location>
</feature>
<feature type="compositionally biased region" description="Polar residues" evidence="1">
    <location>
        <begin position="1206"/>
        <end position="1218"/>
    </location>
</feature>
<feature type="region of interest" description="Disordered" evidence="1">
    <location>
        <begin position="1201"/>
        <end position="1267"/>
    </location>
</feature>
<feature type="transmembrane region" description="Helical" evidence="2">
    <location>
        <begin position="1058"/>
        <end position="1076"/>
    </location>
</feature>
<accession>A0ABR1KR92</accession>
<keyword evidence="2" id="KW-0472">Membrane</keyword>
<feature type="region of interest" description="Disordered" evidence="1">
    <location>
        <begin position="1159"/>
        <end position="1178"/>
    </location>
</feature>
<proteinExistence type="predicted"/>
<feature type="transmembrane region" description="Helical" evidence="2">
    <location>
        <begin position="599"/>
        <end position="618"/>
    </location>
</feature>
<keyword evidence="2" id="KW-0812">Transmembrane</keyword>
<keyword evidence="2" id="KW-1133">Transmembrane helix</keyword>
<feature type="transmembrane region" description="Helical" evidence="2">
    <location>
        <begin position="638"/>
        <end position="658"/>
    </location>
</feature>
<feature type="transmembrane region" description="Helical" evidence="2">
    <location>
        <begin position="44"/>
        <end position="62"/>
    </location>
</feature>
<reference evidence="3 4" key="1">
    <citation type="submission" date="2024-04" db="EMBL/GenBank/DDBJ databases">
        <title>Phyllosticta paracitricarpa is synonymous to the EU quarantine fungus P. citricarpa based on phylogenomic analyses.</title>
        <authorList>
            <consortium name="Lawrence Berkeley National Laboratory"/>
            <person name="Van Ingen-Buijs V.A."/>
            <person name="Van Westerhoven A.C."/>
            <person name="Haridas S."/>
            <person name="Skiadas P."/>
            <person name="Martin F."/>
            <person name="Groenewald J.Z."/>
            <person name="Crous P.W."/>
            <person name="Seidl M.F."/>
        </authorList>
    </citation>
    <scope>NUCLEOTIDE SEQUENCE [LARGE SCALE GENOMIC DNA]</scope>
    <source>
        <strain evidence="3 4">CBS 123371</strain>
    </source>
</reference>
<protein>
    <submittedName>
        <fullName evidence="3">Uncharacterized protein</fullName>
    </submittedName>
</protein>
<comment type="caution">
    <text evidence="3">The sequence shown here is derived from an EMBL/GenBank/DDBJ whole genome shotgun (WGS) entry which is preliminary data.</text>
</comment>
<dbReference type="EMBL" id="JBBPHU010000005">
    <property type="protein sequence ID" value="KAK7517319.1"/>
    <property type="molecule type" value="Genomic_DNA"/>
</dbReference>
<dbReference type="Proteomes" id="UP001363622">
    <property type="component" value="Unassembled WGS sequence"/>
</dbReference>
<dbReference type="InterPro" id="IPR021840">
    <property type="entry name" value="DUF3433"/>
</dbReference>
<name>A0ABR1KR92_9PEZI</name>
<dbReference type="PANTHER" id="PTHR37544">
    <property type="entry name" value="SPRAY-RELATED"/>
    <property type="match status" value="1"/>
</dbReference>
<sequence length="1267" mass="141600">MLRKSRIFPLAIYCWLLAAILQVMDFIFQKNSGIPDDKDYKSSIWAARYLPTVGVVILSFIWKEVTNDLKKIMPWASITKKWANSSQSVLLDYTTNVEIFSVFQAARCRHFALFLALLVGFLCGALSPLANSLIFVDPLAYLQEPAEFFVNSTFNFNGTLSNPNGSIPAPKNHLDSLPYASVVFSRLPGESFAPWTHDSYAFESFAPNSTDLDINALMTAEVESFSTQFDCSSFDYQKASNGTEYIFSPSSSNDPIVNCTHSVPVSYQLDVGGNFTAADTTKAWLNISSCGSTEIVLTATIANSHYEGQDPDEPDYRHFYTLEPSTALVCSVDFYKQHVEIAINGSTGNVENITPRGEATKVDPILNMVELVLYLNQLTISGAYLPWRDSAQSVDFSETQAALSSNVKTATMDTFFGILTEGDASDLEYYVDDRERFRKDVEQLANQIITQHVNYRARKNTSTPIAGTVRVVGPRILLHRSVLRVLQSTLLFIGCISILVGTLLRPNCLIFGDPGRLAAGALLLSSSTSPIHKIYSREEKSATTIMERNLKPLDWRLTQVDEGIGLLCRKSSKNPDYERTTPAKDSGWQPIALRLGAEAFCSLLIAATICILLVLVLLSRHNNGLTDDDDFLQNAFKLTSSTILVIIGYSCSGIGAAVDEVSPYRSLLQASANPLINNAPHPLSVINRTGFSRIASTTAIYLMPMIKILAAGLYGAKSTTTSCPIETTVDSSLITHFEFVEELLENQMNRVVSSHARQFVEWTQIPSLNMDSRPGALENLLLSDLTDIQLDLTANMAAEEVKIRVPAISVNISYSIPNESFFFRWEDEYGCMKVTDSAWFDAFVCSEVKYLGYYTGRKDNFGAYLYDTSNPVSPPSHGASIVFGDEILEESWNVSLTPGLNFNGTVGLTRVLVDATYVRSDNTWTPKSFDSSTIKADEKYFNNQGLSTRRSGYVPAFSSYSFLKGDSLWPERRNSDHFFQWLSVYSEYKLHNLTALLDPQEWYKAIETLIVAYNSELLTEYRRFAAENATAEGIVPQKLNGTLNYLEPRIYQDGPTTIALGVLLGMMLCCYIWTFFRYPRRAILPKSPGPIAAQLSLLAHSDLVRRLKEDGVTRLEDEEIWRNAALGWWKRVLPEDTTKDRDEEERNLPSLRWGIDIGEPVSRQSWDDPPDMEDGRHFDESLLLPGTQPDEIELGILQSRHGSGEQEGQQIAGQSSSLYHRVSINEDLDDQRSKDSKLGDSEVEDRRWSEEQRPDDSTSQLIRKGTL</sequence>
<evidence type="ECO:0000313" key="4">
    <source>
        <dbReference type="Proteomes" id="UP001363622"/>
    </source>
</evidence>
<evidence type="ECO:0000256" key="1">
    <source>
        <dbReference type="SAM" id="MobiDB-lite"/>
    </source>
</evidence>
<feature type="compositionally biased region" description="Basic and acidic residues" evidence="1">
    <location>
        <begin position="1230"/>
        <end position="1256"/>
    </location>
</feature>
<gene>
    <name evidence="3" type="ORF">IWZ03DRAFT_169161</name>
</gene>
<organism evidence="3 4">
    <name type="scientific">Phyllosticta citriasiana</name>
    <dbReference type="NCBI Taxonomy" id="595635"/>
    <lineage>
        <taxon>Eukaryota</taxon>
        <taxon>Fungi</taxon>
        <taxon>Dikarya</taxon>
        <taxon>Ascomycota</taxon>
        <taxon>Pezizomycotina</taxon>
        <taxon>Dothideomycetes</taxon>
        <taxon>Dothideomycetes incertae sedis</taxon>
        <taxon>Botryosphaeriales</taxon>
        <taxon>Phyllostictaceae</taxon>
        <taxon>Phyllosticta</taxon>
    </lineage>
</organism>
<dbReference type="Pfam" id="PF11915">
    <property type="entry name" value="DUF3433"/>
    <property type="match status" value="1"/>
</dbReference>
<feature type="transmembrane region" description="Helical" evidence="2">
    <location>
        <begin position="7"/>
        <end position="24"/>
    </location>
</feature>